<reference evidence="3" key="1">
    <citation type="journal article" date="2013" name="Genome Biol. Evol.">
        <title>Punctuated emergences of genetic and phenotypic innovations in eumetazoan, bilaterian, euteleostome, and hominidae ancestors.</title>
        <authorList>
            <person name="Wenger Y."/>
            <person name="Galliot B."/>
        </authorList>
    </citation>
    <scope>NUCLEOTIDE SEQUENCE</scope>
    <source>
        <tissue evidence="3">Whole animals</tissue>
    </source>
</reference>
<dbReference type="EMBL" id="HAAD01003216">
    <property type="protein sequence ID" value="CDG69448.1"/>
    <property type="molecule type" value="mRNA"/>
</dbReference>
<evidence type="ECO:0000259" key="2">
    <source>
        <dbReference type="Pfam" id="PF15749"/>
    </source>
</evidence>
<dbReference type="KEGG" id="hmg:100208568"/>
<name>T2MAX0_HYDVU</name>
<proteinExistence type="evidence at transcript level"/>
<feature type="compositionally biased region" description="Polar residues" evidence="1">
    <location>
        <begin position="195"/>
        <end position="209"/>
    </location>
</feature>
<dbReference type="PANTHER" id="PTHR15863">
    <property type="entry name" value="MRN COMPLEX-INTERACTING PROTEIN"/>
    <property type="match status" value="1"/>
</dbReference>
<feature type="region of interest" description="Disordered" evidence="1">
    <location>
        <begin position="190"/>
        <end position="209"/>
    </location>
</feature>
<dbReference type="PANTHER" id="PTHR15863:SF2">
    <property type="entry name" value="MRN COMPLEX-INTERACTING PROTEIN"/>
    <property type="match status" value="1"/>
</dbReference>
<dbReference type="OrthoDB" id="5960226at2759"/>
<dbReference type="InterPro" id="IPR032739">
    <property type="entry name" value="MRNIP"/>
</dbReference>
<gene>
    <name evidence="3" type="primary">C5orf45</name>
</gene>
<evidence type="ECO:0000313" key="3">
    <source>
        <dbReference type="EMBL" id="CDG69448.1"/>
    </source>
</evidence>
<organism evidence="3">
    <name type="scientific">Hydra vulgaris</name>
    <name type="common">Hydra</name>
    <name type="synonym">Hydra attenuata</name>
    <dbReference type="NCBI Taxonomy" id="6087"/>
    <lineage>
        <taxon>Eukaryota</taxon>
        <taxon>Metazoa</taxon>
        <taxon>Cnidaria</taxon>
        <taxon>Hydrozoa</taxon>
        <taxon>Hydroidolina</taxon>
        <taxon>Anthoathecata</taxon>
        <taxon>Aplanulata</taxon>
        <taxon>Hydridae</taxon>
        <taxon>Hydra</taxon>
    </lineage>
</organism>
<evidence type="ECO:0000256" key="1">
    <source>
        <dbReference type="SAM" id="MobiDB-lite"/>
    </source>
</evidence>
<dbReference type="GO" id="GO:0003682">
    <property type="term" value="F:chromatin binding"/>
    <property type="evidence" value="ECO:0007669"/>
    <property type="project" value="TreeGrafter"/>
</dbReference>
<protein>
    <submittedName>
        <fullName evidence="3">UPF0544 protein C5orf45</fullName>
    </submittedName>
</protein>
<dbReference type="Pfam" id="PF15749">
    <property type="entry name" value="MRNIP"/>
    <property type="match status" value="1"/>
</dbReference>
<sequence>MTQEFQVLQCYKCNTFQVNQVKKSTNKWQCKICNEKQSVRVVHFVGIAKDCRQHCQEVNLKKGNDLEKKKLTNLHQDNLAESAVRLCNNNCNVFPCDNVESLLVSSDQSNSTPNRWLKFCTNSLENEGSDDDDLNQFDGQMRSSNKKRKLNIKSDICNEKFQKTNDEYKEYENKKFKIVRNLNLKENVKKDDPSITEQNSESKSHVLSSTNFKLNSISQNKQQETTIKSETSKWSRYISS</sequence>
<dbReference type="InterPro" id="IPR049472">
    <property type="entry name" value="MRNIP_N"/>
</dbReference>
<feature type="domain" description="MRN complex-interacting protein N-terminal" evidence="2">
    <location>
        <begin position="7"/>
        <end position="119"/>
    </location>
</feature>
<dbReference type="AlphaFoldDB" id="T2MAX0"/>
<dbReference type="GO" id="GO:0007095">
    <property type="term" value="P:mitotic G2 DNA damage checkpoint signaling"/>
    <property type="evidence" value="ECO:0007669"/>
    <property type="project" value="TreeGrafter"/>
</dbReference>
<dbReference type="GO" id="GO:0005634">
    <property type="term" value="C:nucleus"/>
    <property type="evidence" value="ECO:0007669"/>
    <property type="project" value="TreeGrafter"/>
</dbReference>
<feature type="region of interest" description="Disordered" evidence="1">
    <location>
        <begin position="214"/>
        <end position="240"/>
    </location>
</feature>
<accession>T2MAX0</accession>